<protein>
    <submittedName>
        <fullName evidence="2">Predicted protein</fullName>
    </submittedName>
</protein>
<dbReference type="AlphaFoldDB" id="B0DKJ7"/>
<dbReference type="InParanoid" id="B0DKJ7"/>
<dbReference type="HOGENOM" id="CLU_715850_0_0_1"/>
<keyword evidence="3" id="KW-1185">Reference proteome</keyword>
<keyword evidence="1" id="KW-0472">Membrane</keyword>
<evidence type="ECO:0000313" key="2">
    <source>
        <dbReference type="EMBL" id="EDR04955.1"/>
    </source>
</evidence>
<dbReference type="EMBL" id="DS547115">
    <property type="protein sequence ID" value="EDR04955.1"/>
    <property type="molecule type" value="Genomic_DNA"/>
</dbReference>
<gene>
    <name evidence="2" type="ORF">LACBIDRAFT_294967</name>
</gene>
<dbReference type="KEGG" id="lbc:LACBIDRAFT_294967"/>
<proteinExistence type="predicted"/>
<dbReference type="OrthoDB" id="3020985at2759"/>
<evidence type="ECO:0000256" key="1">
    <source>
        <dbReference type="SAM" id="Phobius"/>
    </source>
</evidence>
<dbReference type="RefSeq" id="XP_001884345.1">
    <property type="nucleotide sequence ID" value="XM_001884310.1"/>
</dbReference>
<reference evidence="2 3" key="1">
    <citation type="journal article" date="2008" name="Nature">
        <title>The genome of Laccaria bicolor provides insights into mycorrhizal symbiosis.</title>
        <authorList>
            <person name="Martin F."/>
            <person name="Aerts A."/>
            <person name="Ahren D."/>
            <person name="Brun A."/>
            <person name="Danchin E.G.J."/>
            <person name="Duchaussoy F."/>
            <person name="Gibon J."/>
            <person name="Kohler A."/>
            <person name="Lindquist E."/>
            <person name="Pereda V."/>
            <person name="Salamov A."/>
            <person name="Shapiro H.J."/>
            <person name="Wuyts J."/>
            <person name="Blaudez D."/>
            <person name="Buee M."/>
            <person name="Brokstein P."/>
            <person name="Canbaeck B."/>
            <person name="Cohen D."/>
            <person name="Courty P.E."/>
            <person name="Coutinho P.M."/>
            <person name="Delaruelle C."/>
            <person name="Detter J.C."/>
            <person name="Deveau A."/>
            <person name="DiFazio S."/>
            <person name="Duplessis S."/>
            <person name="Fraissinet-Tachet L."/>
            <person name="Lucic E."/>
            <person name="Frey-Klett P."/>
            <person name="Fourrey C."/>
            <person name="Feussner I."/>
            <person name="Gay G."/>
            <person name="Grimwood J."/>
            <person name="Hoegger P.J."/>
            <person name="Jain P."/>
            <person name="Kilaru S."/>
            <person name="Labbe J."/>
            <person name="Lin Y.C."/>
            <person name="Legue V."/>
            <person name="Le Tacon F."/>
            <person name="Marmeisse R."/>
            <person name="Melayah D."/>
            <person name="Montanini B."/>
            <person name="Muratet M."/>
            <person name="Nehls U."/>
            <person name="Niculita-Hirzel H."/>
            <person name="Oudot-Le Secq M.P."/>
            <person name="Peter M."/>
            <person name="Quesneville H."/>
            <person name="Rajashekar B."/>
            <person name="Reich M."/>
            <person name="Rouhier N."/>
            <person name="Schmutz J."/>
            <person name="Yin T."/>
            <person name="Chalot M."/>
            <person name="Henrissat B."/>
            <person name="Kuees U."/>
            <person name="Lucas S."/>
            <person name="Van de Peer Y."/>
            <person name="Podila G.K."/>
            <person name="Polle A."/>
            <person name="Pukkila P.J."/>
            <person name="Richardson P.M."/>
            <person name="Rouze P."/>
            <person name="Sanders I.R."/>
            <person name="Stajich J.E."/>
            <person name="Tunlid A."/>
            <person name="Tuskan G."/>
            <person name="Grigoriev I.V."/>
        </authorList>
    </citation>
    <scope>NUCLEOTIDE SEQUENCE [LARGE SCALE GENOMIC DNA]</scope>
    <source>
        <strain evidence="3">S238N-H82 / ATCC MYA-4686</strain>
    </source>
</reference>
<keyword evidence="1" id="KW-0812">Transmembrane</keyword>
<sequence>MYGRANFWVRSNSISAGPRAQALERVLSQLRHRLPCLSRMAGTSFFQQQNLNKMVFCTKNMPPSSIIDVASERYAEMVRRPHSQSPLRGVATRVGDNEYGPVYTIDIDLVNHDIPICAIDFHSYAPQGHKVSATLSELARPYFRVVQYLKQNAPQEIGPGQVARVEVGQTLWISILGGAILDTGRLTIQISQQLAPYAGTATEFGDRVFSGGINRRSAVPFFKAGIFGQIVVCYFLSVGTSAGVMYYGKALPKSDEQPGMKMYVPGSSSKELMVIATFDRSTPKEGGLRPGFFMARACGLAAAILYICQTNSFYATLWTQHSDTLLDPWYNNHMRRHVFKLRGLDRLWPVLDALTWLSGVPLGMLENGRSFSADQNMLHLVSLIGG</sequence>
<dbReference type="GeneID" id="6080109"/>
<organism evidence="3">
    <name type="scientific">Laccaria bicolor (strain S238N-H82 / ATCC MYA-4686)</name>
    <name type="common">Bicoloured deceiver</name>
    <name type="synonym">Laccaria laccata var. bicolor</name>
    <dbReference type="NCBI Taxonomy" id="486041"/>
    <lineage>
        <taxon>Eukaryota</taxon>
        <taxon>Fungi</taxon>
        <taxon>Dikarya</taxon>
        <taxon>Basidiomycota</taxon>
        <taxon>Agaricomycotina</taxon>
        <taxon>Agaricomycetes</taxon>
        <taxon>Agaricomycetidae</taxon>
        <taxon>Agaricales</taxon>
        <taxon>Agaricineae</taxon>
        <taxon>Hydnangiaceae</taxon>
        <taxon>Laccaria</taxon>
    </lineage>
</organism>
<name>B0DKJ7_LACBS</name>
<evidence type="ECO:0000313" key="3">
    <source>
        <dbReference type="Proteomes" id="UP000001194"/>
    </source>
</evidence>
<accession>B0DKJ7</accession>
<dbReference type="Proteomes" id="UP000001194">
    <property type="component" value="Unassembled WGS sequence"/>
</dbReference>
<feature type="transmembrane region" description="Helical" evidence="1">
    <location>
        <begin position="226"/>
        <end position="247"/>
    </location>
</feature>
<keyword evidence="1" id="KW-1133">Transmembrane helix</keyword>